<dbReference type="eggNOG" id="COG0697">
    <property type="taxonomic scope" value="Bacteria"/>
</dbReference>
<dbReference type="Proteomes" id="UP000004926">
    <property type="component" value="Chromosome"/>
</dbReference>
<protein>
    <recommendedName>
        <fullName evidence="5">DMT(Drug/metabolite transporter) superfamily permease</fullName>
    </recommendedName>
</protein>
<evidence type="ECO:0000313" key="3">
    <source>
        <dbReference type="EMBL" id="EHR51504.1"/>
    </source>
</evidence>
<sequence length="352" mass="36642">MVTRREALVNDVLIPVVLGFTAAFLFAASAALQRRAVLRAADTDARHRAATHRLPVLWLIRRMLRQRLWLLGWGTNLTGFASQATALHFGSVALVQPLLVTQLLFALPMASAAVRRWPPLRDWLSALAITGGVALFLAVEGAAPLGGEPDRGRLILALFIAVVTVAVLVQTAQLAGPLLFSALIAASAGICYAMSAAMMKLTADSLAQRGVLATAMDWPGYTLAVTTTCGLLLGQQAFASGSLSAAIAVMSIVNPGASFAVGVLAFDAHLSTDAGPLAAVAAAGALLVLGAFGLAHSPAVRLESRSTATHGVYPVRAKVSDSVDPQAHAVDKFHGIQSRNGARTRPRTRPGG</sequence>
<gene>
    <name evidence="3" type="ORF">SacmaDRAFT_3279</name>
</gene>
<feature type="transmembrane region" description="Helical" evidence="2">
    <location>
        <begin position="152"/>
        <end position="171"/>
    </location>
</feature>
<reference evidence="3 4" key="1">
    <citation type="journal article" date="2012" name="Stand. Genomic Sci.">
        <title>Genome sequence of the ocean sediment bacterium Saccharomonospora marina type strain (XMU15(T)).</title>
        <authorList>
            <person name="Klenk H.P."/>
            <person name="Lu M."/>
            <person name="Lucas S."/>
            <person name="Lapidus A."/>
            <person name="Copeland A."/>
            <person name="Pitluck S."/>
            <person name="Goodwin L.A."/>
            <person name="Han C."/>
            <person name="Tapia R."/>
            <person name="Brambilla E.M."/>
            <person name="Potter G."/>
            <person name="Land M."/>
            <person name="Ivanova N."/>
            <person name="Rohde M."/>
            <person name="Goker M."/>
            <person name="Detter J.C."/>
            <person name="Li W.J."/>
            <person name="Kyrpides N.C."/>
            <person name="Woyke T."/>
        </authorList>
    </citation>
    <scope>NUCLEOTIDE SEQUENCE [LARGE SCALE GENOMIC DNA]</scope>
    <source>
        <strain evidence="3 4">XMU15</strain>
    </source>
</reference>
<dbReference type="RefSeq" id="WP_009154887.1">
    <property type="nucleotide sequence ID" value="NZ_CM001439.1"/>
</dbReference>
<feature type="region of interest" description="Disordered" evidence="1">
    <location>
        <begin position="333"/>
        <end position="352"/>
    </location>
</feature>
<feature type="transmembrane region" description="Helical" evidence="2">
    <location>
        <begin position="277"/>
        <end position="295"/>
    </location>
</feature>
<evidence type="ECO:0008006" key="5">
    <source>
        <dbReference type="Google" id="ProtNLM"/>
    </source>
</evidence>
<feature type="transmembrane region" description="Helical" evidence="2">
    <location>
        <begin position="68"/>
        <end position="89"/>
    </location>
</feature>
<keyword evidence="2" id="KW-1133">Transmembrane helix</keyword>
<dbReference type="STRING" id="882083.SacmaDRAFT_3279"/>
<dbReference type="AlphaFoldDB" id="H5X9R4"/>
<evidence type="ECO:0000313" key="4">
    <source>
        <dbReference type="Proteomes" id="UP000004926"/>
    </source>
</evidence>
<name>H5X9R4_9PSEU</name>
<evidence type="ECO:0000256" key="1">
    <source>
        <dbReference type="SAM" id="MobiDB-lite"/>
    </source>
</evidence>
<dbReference type="NCBIfam" id="NF038012">
    <property type="entry name" value="DMT_1"/>
    <property type="match status" value="1"/>
</dbReference>
<feature type="transmembrane region" description="Helical" evidence="2">
    <location>
        <begin position="178"/>
        <end position="198"/>
    </location>
</feature>
<proteinExistence type="predicted"/>
<dbReference type="EMBL" id="CM001439">
    <property type="protein sequence ID" value="EHR51504.1"/>
    <property type="molecule type" value="Genomic_DNA"/>
</dbReference>
<accession>H5X9R4</accession>
<organism evidence="3 4">
    <name type="scientific">Saccharomonospora marina XMU15</name>
    <dbReference type="NCBI Taxonomy" id="882083"/>
    <lineage>
        <taxon>Bacteria</taxon>
        <taxon>Bacillati</taxon>
        <taxon>Actinomycetota</taxon>
        <taxon>Actinomycetes</taxon>
        <taxon>Pseudonocardiales</taxon>
        <taxon>Pseudonocardiaceae</taxon>
        <taxon>Saccharomonospora</taxon>
    </lineage>
</organism>
<feature type="compositionally biased region" description="Basic residues" evidence="1">
    <location>
        <begin position="342"/>
        <end position="352"/>
    </location>
</feature>
<dbReference type="PANTHER" id="PTHR40761">
    <property type="entry name" value="CONSERVED INTEGRAL MEMBRANE ALANINE VALINE AND LEUCINE RICH PROTEIN-RELATED"/>
    <property type="match status" value="1"/>
</dbReference>
<dbReference type="PANTHER" id="PTHR40761:SF1">
    <property type="entry name" value="CONSERVED INTEGRAL MEMBRANE ALANINE VALINE AND LEUCINE RICH PROTEIN-RELATED"/>
    <property type="match status" value="1"/>
</dbReference>
<feature type="transmembrane region" description="Helical" evidence="2">
    <location>
        <begin position="218"/>
        <end position="234"/>
    </location>
</feature>
<feature type="transmembrane region" description="Helical" evidence="2">
    <location>
        <begin position="12"/>
        <end position="32"/>
    </location>
</feature>
<feature type="transmembrane region" description="Helical" evidence="2">
    <location>
        <begin position="246"/>
        <end position="265"/>
    </location>
</feature>
<keyword evidence="2" id="KW-0472">Membrane</keyword>
<keyword evidence="4" id="KW-1185">Reference proteome</keyword>
<feature type="transmembrane region" description="Helical" evidence="2">
    <location>
        <begin position="126"/>
        <end position="146"/>
    </location>
</feature>
<evidence type="ECO:0000256" key="2">
    <source>
        <dbReference type="SAM" id="Phobius"/>
    </source>
</evidence>
<feature type="transmembrane region" description="Helical" evidence="2">
    <location>
        <begin position="95"/>
        <end position="114"/>
    </location>
</feature>
<keyword evidence="2" id="KW-0812">Transmembrane</keyword>
<dbReference type="HOGENOM" id="CLU_070294_1_0_11"/>